<protein>
    <recommendedName>
        <fullName evidence="1">IPT/TIG domain-containing protein</fullName>
    </recommendedName>
</protein>
<comment type="caution">
    <text evidence="2">The sequence shown here is derived from an EMBL/GenBank/DDBJ whole genome shotgun (WGS) entry which is preliminary data.</text>
</comment>
<dbReference type="Pfam" id="PF01833">
    <property type="entry name" value="TIG"/>
    <property type="match status" value="1"/>
</dbReference>
<evidence type="ECO:0000313" key="3">
    <source>
        <dbReference type="Proteomes" id="UP001321473"/>
    </source>
</evidence>
<sequence>MQHGKVHPRNGSIYGGTPITTECNILGVPDQEPYSSIKILVGESICDVIQRSSKNVVCKTPQCEKKALVG</sequence>
<evidence type="ECO:0000313" key="2">
    <source>
        <dbReference type="EMBL" id="KAK8783999.1"/>
    </source>
</evidence>
<organism evidence="2 3">
    <name type="scientific">Amblyomma americanum</name>
    <name type="common">Lone star tick</name>
    <dbReference type="NCBI Taxonomy" id="6943"/>
    <lineage>
        <taxon>Eukaryota</taxon>
        <taxon>Metazoa</taxon>
        <taxon>Ecdysozoa</taxon>
        <taxon>Arthropoda</taxon>
        <taxon>Chelicerata</taxon>
        <taxon>Arachnida</taxon>
        <taxon>Acari</taxon>
        <taxon>Parasitiformes</taxon>
        <taxon>Ixodida</taxon>
        <taxon>Ixodoidea</taxon>
        <taxon>Ixodidae</taxon>
        <taxon>Amblyomminae</taxon>
        <taxon>Amblyomma</taxon>
    </lineage>
</organism>
<dbReference type="Gene3D" id="2.60.40.10">
    <property type="entry name" value="Immunoglobulins"/>
    <property type="match status" value="1"/>
</dbReference>
<dbReference type="AlphaFoldDB" id="A0AAQ4FA93"/>
<dbReference type="InterPro" id="IPR002909">
    <property type="entry name" value="IPT_dom"/>
</dbReference>
<reference evidence="2 3" key="1">
    <citation type="journal article" date="2023" name="Arcadia Sci">
        <title>De novo assembly of a long-read Amblyomma americanum tick genome.</title>
        <authorList>
            <person name="Chou S."/>
            <person name="Poskanzer K.E."/>
            <person name="Rollins M."/>
            <person name="Thuy-Boun P.S."/>
        </authorList>
    </citation>
    <scope>NUCLEOTIDE SEQUENCE [LARGE SCALE GENOMIC DNA]</scope>
    <source>
        <strain evidence="2">F_SG_1</strain>
        <tissue evidence="2">Salivary glands</tissue>
    </source>
</reference>
<dbReference type="EMBL" id="JARKHS020004944">
    <property type="protein sequence ID" value="KAK8783999.1"/>
    <property type="molecule type" value="Genomic_DNA"/>
</dbReference>
<dbReference type="Proteomes" id="UP001321473">
    <property type="component" value="Unassembled WGS sequence"/>
</dbReference>
<proteinExistence type="predicted"/>
<name>A0AAQ4FA93_AMBAM</name>
<gene>
    <name evidence="2" type="ORF">V5799_009634</name>
</gene>
<evidence type="ECO:0000259" key="1">
    <source>
        <dbReference type="Pfam" id="PF01833"/>
    </source>
</evidence>
<accession>A0AAQ4FA93</accession>
<dbReference type="CDD" id="cd00603">
    <property type="entry name" value="IPT_PCSR"/>
    <property type="match status" value="1"/>
</dbReference>
<dbReference type="InterPro" id="IPR013783">
    <property type="entry name" value="Ig-like_fold"/>
</dbReference>
<dbReference type="SUPFAM" id="SSF81296">
    <property type="entry name" value="E set domains"/>
    <property type="match status" value="1"/>
</dbReference>
<dbReference type="InterPro" id="IPR014756">
    <property type="entry name" value="Ig_E-set"/>
</dbReference>
<feature type="domain" description="IPT/TIG" evidence="1">
    <location>
        <begin position="6"/>
        <end position="62"/>
    </location>
</feature>
<keyword evidence="3" id="KW-1185">Reference proteome</keyword>